<evidence type="ECO:0000259" key="8">
    <source>
        <dbReference type="PROSITE" id="PS51101"/>
    </source>
</evidence>
<feature type="domain" description="PTS EIIB type-4" evidence="8">
    <location>
        <begin position="1"/>
        <end position="163"/>
    </location>
</feature>
<evidence type="ECO:0000256" key="5">
    <source>
        <dbReference type="ARBA" id="ARBA00022679"/>
    </source>
</evidence>
<protein>
    <submittedName>
        <fullName evidence="9">PTS sugar transporter subunit IIB</fullName>
    </submittedName>
</protein>
<dbReference type="GO" id="GO:0008982">
    <property type="term" value="F:protein-N(PI)-phosphohistidine-sugar phosphotransferase activity"/>
    <property type="evidence" value="ECO:0007669"/>
    <property type="project" value="InterPro"/>
</dbReference>
<name>A0AAT9LBN5_9FIRM</name>
<dbReference type="InterPro" id="IPR036667">
    <property type="entry name" value="PTS_IIB_sorbose-sp_sf"/>
</dbReference>
<dbReference type="Gene3D" id="3.40.35.10">
    <property type="entry name" value="Phosphotransferase system, sorbose subfamily IIB component"/>
    <property type="match status" value="1"/>
</dbReference>
<comment type="subcellular location">
    <subcellularLocation>
        <location evidence="1">Cytoplasm</location>
    </subcellularLocation>
</comment>
<keyword evidence="7" id="KW-0418">Kinase</keyword>
<reference evidence="9" key="2">
    <citation type="journal article" date="2023" name="Biology">
        <title>Prokaryotic Life Associated with Coal-Fire Gas Vents Revealed by Metagenomics.</title>
        <authorList>
            <person name="Kadnikov V.V."/>
            <person name="Mardanov A.V."/>
            <person name="Beletsky A.V."/>
            <person name="Karnachuk O.V."/>
            <person name="Ravin N.V."/>
        </authorList>
    </citation>
    <scope>NUCLEOTIDE SEQUENCE</scope>
    <source>
        <strain evidence="9">Bu02</strain>
    </source>
</reference>
<evidence type="ECO:0000313" key="9">
    <source>
        <dbReference type="EMBL" id="QUL98183.1"/>
    </source>
</evidence>
<keyword evidence="4 9" id="KW-0762">Sugar transport</keyword>
<dbReference type="GO" id="GO:0009401">
    <property type="term" value="P:phosphoenolpyruvate-dependent sugar phosphotransferase system"/>
    <property type="evidence" value="ECO:0007669"/>
    <property type="project" value="UniProtKB-KW"/>
</dbReference>
<dbReference type="InterPro" id="IPR004720">
    <property type="entry name" value="PTS_IIB_sorbose-sp"/>
</dbReference>
<keyword evidence="3" id="KW-0963">Cytoplasm</keyword>
<proteinExistence type="predicted"/>
<dbReference type="GO" id="GO:0005737">
    <property type="term" value="C:cytoplasm"/>
    <property type="evidence" value="ECO:0007669"/>
    <property type="project" value="UniProtKB-SubCell"/>
</dbReference>
<keyword evidence="2" id="KW-0813">Transport</keyword>
<evidence type="ECO:0000256" key="2">
    <source>
        <dbReference type="ARBA" id="ARBA00022448"/>
    </source>
</evidence>
<dbReference type="Pfam" id="PF03830">
    <property type="entry name" value="PTSIIB_sorb"/>
    <property type="match status" value="1"/>
</dbReference>
<gene>
    <name evidence="9" type="ORF">IMF26_09085</name>
</gene>
<dbReference type="KEGG" id="fcz:IMF26_09085"/>
<reference evidence="9" key="1">
    <citation type="submission" date="2020-10" db="EMBL/GenBank/DDBJ databases">
        <authorList>
            <person name="Kadnikov V."/>
            <person name="Beletsky A.V."/>
            <person name="Mardanov A.V."/>
            <person name="Karnachuk O.V."/>
            <person name="Ravin N.V."/>
        </authorList>
    </citation>
    <scope>NUCLEOTIDE SEQUENCE</scope>
    <source>
        <strain evidence="9">Bu02</strain>
    </source>
</reference>
<keyword evidence="6" id="KW-0598">Phosphotransferase system</keyword>
<evidence type="ECO:0000256" key="4">
    <source>
        <dbReference type="ARBA" id="ARBA00022597"/>
    </source>
</evidence>
<evidence type="ECO:0000256" key="7">
    <source>
        <dbReference type="ARBA" id="ARBA00022777"/>
    </source>
</evidence>
<evidence type="ECO:0000256" key="3">
    <source>
        <dbReference type="ARBA" id="ARBA00022490"/>
    </source>
</evidence>
<keyword evidence="5" id="KW-0808">Transferase</keyword>
<sequence length="163" mass="17629">MADVALVRIDSRLIHGQVATKWLKQVQANRIVVIDNSLAKDPFMKKVYTMAAPPGTAVEILDVATAVSSWKREHLGAGKLIVLFKDVATAASAWKEGFKFSALQVGGLGGAPGRKTVYQNITLSAEDVKQLDEMAKGGVSITFQTIPEDKPATFESVIEKVQF</sequence>
<evidence type="ECO:0000256" key="6">
    <source>
        <dbReference type="ARBA" id="ARBA00022683"/>
    </source>
</evidence>
<dbReference type="AlphaFoldDB" id="A0AAT9LBN5"/>
<accession>A0AAT9LBN5</accession>
<organism evidence="9">
    <name type="scientific">Candidatus Fermentithermobacillus carboniphilus</name>
    <dbReference type="NCBI Taxonomy" id="3085328"/>
    <lineage>
        <taxon>Bacteria</taxon>
        <taxon>Bacillati</taxon>
        <taxon>Bacillota</taxon>
        <taxon>Candidatus Fermentithermobacillia</taxon>
        <taxon>Candidatus Fermentithermobacillales</taxon>
        <taxon>Candidatus Fermentithermobacillaceae</taxon>
        <taxon>Candidatus Fermentithermobacillus</taxon>
    </lineage>
</organism>
<dbReference type="EMBL" id="CP062796">
    <property type="protein sequence ID" value="QUL98183.1"/>
    <property type="molecule type" value="Genomic_DNA"/>
</dbReference>
<dbReference type="PROSITE" id="PS51101">
    <property type="entry name" value="PTS_EIIB_TYPE_4"/>
    <property type="match status" value="1"/>
</dbReference>
<dbReference type="GO" id="GO:0016301">
    <property type="term" value="F:kinase activity"/>
    <property type="evidence" value="ECO:0007669"/>
    <property type="project" value="UniProtKB-KW"/>
</dbReference>
<dbReference type="SUPFAM" id="SSF52728">
    <property type="entry name" value="PTS IIb component"/>
    <property type="match status" value="1"/>
</dbReference>
<evidence type="ECO:0000256" key="1">
    <source>
        <dbReference type="ARBA" id="ARBA00004496"/>
    </source>
</evidence>